<reference evidence="2 3" key="1">
    <citation type="journal article" date="2014" name="PLoS ONE">
        <title>Global Analysis of Gene Expression Profiles in Physic Nut (Jatropha curcas L.) Seedlings Exposed to Salt Stress.</title>
        <authorList>
            <person name="Zhang L."/>
            <person name="Zhang C."/>
            <person name="Wu P."/>
            <person name="Chen Y."/>
            <person name="Li M."/>
            <person name="Jiang H."/>
            <person name="Wu G."/>
        </authorList>
    </citation>
    <scope>NUCLEOTIDE SEQUENCE [LARGE SCALE GENOMIC DNA]</scope>
    <source>
        <strain evidence="3">cv. GZQX0401</strain>
        <tissue evidence="2">Young leaves</tissue>
    </source>
</reference>
<dbReference type="EMBL" id="KK914267">
    <property type="protein sequence ID" value="KDP43582.1"/>
    <property type="molecule type" value="Genomic_DNA"/>
</dbReference>
<protein>
    <submittedName>
        <fullName evidence="2">Uncharacterized protein</fullName>
    </submittedName>
</protein>
<feature type="compositionally biased region" description="Acidic residues" evidence="1">
    <location>
        <begin position="101"/>
        <end position="152"/>
    </location>
</feature>
<sequence>MGMMLPSSLTPLFIRDFPNLEYLSTKGFESLASLQLLLLQSCLKLASFPNSLPPSLLELYVIDCPLLKKNYEKNKRQVRSKIDNIPCVKIDMKSAFKPENDSEENGMDSDEEETYDDLDEEEMYDDDPEEEEKDTDCEEEETDSGSEVEDEG</sequence>
<evidence type="ECO:0000313" key="2">
    <source>
        <dbReference type="EMBL" id="KDP43582.1"/>
    </source>
</evidence>
<dbReference type="SUPFAM" id="SSF52058">
    <property type="entry name" value="L domain-like"/>
    <property type="match status" value="1"/>
</dbReference>
<evidence type="ECO:0000313" key="3">
    <source>
        <dbReference type="Proteomes" id="UP000027138"/>
    </source>
</evidence>
<accession>A0A067L576</accession>
<proteinExistence type="predicted"/>
<feature type="region of interest" description="Disordered" evidence="1">
    <location>
        <begin position="93"/>
        <end position="152"/>
    </location>
</feature>
<name>A0A067L576_JATCU</name>
<organism evidence="2 3">
    <name type="scientific">Jatropha curcas</name>
    <name type="common">Barbados nut</name>
    <dbReference type="NCBI Taxonomy" id="180498"/>
    <lineage>
        <taxon>Eukaryota</taxon>
        <taxon>Viridiplantae</taxon>
        <taxon>Streptophyta</taxon>
        <taxon>Embryophyta</taxon>
        <taxon>Tracheophyta</taxon>
        <taxon>Spermatophyta</taxon>
        <taxon>Magnoliopsida</taxon>
        <taxon>eudicotyledons</taxon>
        <taxon>Gunneridae</taxon>
        <taxon>Pentapetalae</taxon>
        <taxon>rosids</taxon>
        <taxon>fabids</taxon>
        <taxon>Malpighiales</taxon>
        <taxon>Euphorbiaceae</taxon>
        <taxon>Crotonoideae</taxon>
        <taxon>Jatropheae</taxon>
        <taxon>Jatropha</taxon>
    </lineage>
</organism>
<gene>
    <name evidence="2" type="ORF">JCGZ_16869</name>
</gene>
<dbReference type="Proteomes" id="UP000027138">
    <property type="component" value="Unassembled WGS sequence"/>
</dbReference>
<dbReference type="AlphaFoldDB" id="A0A067L576"/>
<dbReference type="OrthoDB" id="998006at2759"/>
<keyword evidence="3" id="KW-1185">Reference proteome</keyword>
<evidence type="ECO:0000256" key="1">
    <source>
        <dbReference type="SAM" id="MobiDB-lite"/>
    </source>
</evidence>